<dbReference type="AlphaFoldDB" id="A0AAD4WCV1"/>
<proteinExistence type="predicted"/>
<dbReference type="Proteomes" id="UP001054821">
    <property type="component" value="Chromosome 3"/>
</dbReference>
<dbReference type="Pfam" id="PF00004">
    <property type="entry name" value="AAA"/>
    <property type="match status" value="1"/>
</dbReference>
<keyword evidence="5" id="KW-1185">Reference proteome</keyword>
<sequence>MLIDITGKAIIVIKDIDCSLDLTEHREKKKEEKEKKDGDEKDPKRPEEEEATTSKVTLSRIWSACGEERLIVFTTNYVDKLDPAFIRRGRMDKHIQLSYCCYEVAATVKAEEEASKKAEEEAKLKAEKEEEEKEISCNAKDEVKCNGTKDEVKGTSVAEVKENGVTP</sequence>
<dbReference type="SUPFAM" id="SSF52540">
    <property type="entry name" value="P-loop containing nucleoside triphosphate hydrolases"/>
    <property type="match status" value="1"/>
</dbReference>
<evidence type="ECO:0000313" key="5">
    <source>
        <dbReference type="Proteomes" id="UP001054821"/>
    </source>
</evidence>
<accession>A0AAD4WCV1</accession>
<evidence type="ECO:0000256" key="1">
    <source>
        <dbReference type="SAM" id="Coils"/>
    </source>
</evidence>
<dbReference type="GO" id="GO:0005524">
    <property type="term" value="F:ATP binding"/>
    <property type="evidence" value="ECO:0007669"/>
    <property type="project" value="InterPro"/>
</dbReference>
<dbReference type="PANTHER" id="PTHR23070">
    <property type="entry name" value="BCS1 AAA-TYPE ATPASE"/>
    <property type="match status" value="1"/>
</dbReference>
<protein>
    <recommendedName>
        <fullName evidence="3">ATPase AAA-type core domain-containing protein</fullName>
    </recommendedName>
</protein>
<dbReference type="Gene3D" id="3.40.50.300">
    <property type="entry name" value="P-loop containing nucleotide triphosphate hydrolases"/>
    <property type="match status" value="1"/>
</dbReference>
<dbReference type="InterPro" id="IPR003959">
    <property type="entry name" value="ATPase_AAA_core"/>
</dbReference>
<dbReference type="InterPro" id="IPR050747">
    <property type="entry name" value="Mitochondrial_chaperone_BCS1"/>
</dbReference>
<reference evidence="4 5" key="1">
    <citation type="journal article" date="2022" name="G3 (Bethesda)">
        <title>Whole-genome sequence and methylome profiling of the almond [Prunus dulcis (Mill.) D.A. Webb] cultivar 'Nonpareil'.</title>
        <authorList>
            <person name="D'Amico-Willman K.M."/>
            <person name="Ouma W.Z."/>
            <person name="Meulia T."/>
            <person name="Sideli G.M."/>
            <person name="Gradziel T.M."/>
            <person name="Fresnedo-Ramirez J."/>
        </authorList>
    </citation>
    <scope>NUCLEOTIDE SEQUENCE [LARGE SCALE GENOMIC DNA]</scope>
    <source>
        <strain evidence="4">Clone GOH B32 T37-40</strain>
    </source>
</reference>
<dbReference type="InterPro" id="IPR027417">
    <property type="entry name" value="P-loop_NTPase"/>
</dbReference>
<keyword evidence="1" id="KW-0175">Coiled coil</keyword>
<evidence type="ECO:0000259" key="3">
    <source>
        <dbReference type="Pfam" id="PF00004"/>
    </source>
</evidence>
<organism evidence="4 5">
    <name type="scientific">Prunus dulcis</name>
    <name type="common">Almond</name>
    <name type="synonym">Amygdalus dulcis</name>
    <dbReference type="NCBI Taxonomy" id="3755"/>
    <lineage>
        <taxon>Eukaryota</taxon>
        <taxon>Viridiplantae</taxon>
        <taxon>Streptophyta</taxon>
        <taxon>Embryophyta</taxon>
        <taxon>Tracheophyta</taxon>
        <taxon>Spermatophyta</taxon>
        <taxon>Magnoliopsida</taxon>
        <taxon>eudicotyledons</taxon>
        <taxon>Gunneridae</taxon>
        <taxon>Pentapetalae</taxon>
        <taxon>rosids</taxon>
        <taxon>fabids</taxon>
        <taxon>Rosales</taxon>
        <taxon>Rosaceae</taxon>
        <taxon>Amygdaloideae</taxon>
        <taxon>Amygdaleae</taxon>
        <taxon>Prunus</taxon>
    </lineage>
</organism>
<dbReference type="EMBL" id="JAJFAZ020000003">
    <property type="protein sequence ID" value="KAI5341054.1"/>
    <property type="molecule type" value="Genomic_DNA"/>
</dbReference>
<evidence type="ECO:0000256" key="2">
    <source>
        <dbReference type="SAM" id="MobiDB-lite"/>
    </source>
</evidence>
<name>A0AAD4WCV1_PRUDU</name>
<comment type="caution">
    <text evidence="4">The sequence shown here is derived from an EMBL/GenBank/DDBJ whole genome shotgun (WGS) entry which is preliminary data.</text>
</comment>
<dbReference type="GO" id="GO:0016887">
    <property type="term" value="F:ATP hydrolysis activity"/>
    <property type="evidence" value="ECO:0007669"/>
    <property type="project" value="InterPro"/>
</dbReference>
<feature type="domain" description="ATPase AAA-type core" evidence="3">
    <location>
        <begin position="52"/>
        <end position="98"/>
    </location>
</feature>
<evidence type="ECO:0000313" key="4">
    <source>
        <dbReference type="EMBL" id="KAI5341054.1"/>
    </source>
</evidence>
<feature type="coiled-coil region" evidence="1">
    <location>
        <begin position="107"/>
        <end position="134"/>
    </location>
</feature>
<feature type="region of interest" description="Disordered" evidence="2">
    <location>
        <begin position="26"/>
        <end position="53"/>
    </location>
</feature>
<feature type="compositionally biased region" description="Basic and acidic residues" evidence="2">
    <location>
        <begin position="26"/>
        <end position="47"/>
    </location>
</feature>
<gene>
    <name evidence="4" type="ORF">L3X38_020328</name>
</gene>